<feature type="transmembrane region" description="Helical" evidence="2">
    <location>
        <begin position="161"/>
        <end position="183"/>
    </location>
</feature>
<proteinExistence type="predicted"/>
<evidence type="ECO:0000313" key="3">
    <source>
        <dbReference type="EMBL" id="KAL2061563.1"/>
    </source>
</evidence>
<evidence type="ECO:0000256" key="1">
    <source>
        <dbReference type="SAM" id="MobiDB-lite"/>
    </source>
</evidence>
<dbReference type="EMBL" id="JAZHXI010000018">
    <property type="protein sequence ID" value="KAL2061563.1"/>
    <property type="molecule type" value="Genomic_DNA"/>
</dbReference>
<protein>
    <recommendedName>
        <fullName evidence="5">Low temperature requirement A</fullName>
    </recommendedName>
</protein>
<organism evidence="3 4">
    <name type="scientific">Oculimacula yallundae</name>
    <dbReference type="NCBI Taxonomy" id="86028"/>
    <lineage>
        <taxon>Eukaryota</taxon>
        <taxon>Fungi</taxon>
        <taxon>Dikarya</taxon>
        <taxon>Ascomycota</taxon>
        <taxon>Pezizomycotina</taxon>
        <taxon>Leotiomycetes</taxon>
        <taxon>Helotiales</taxon>
        <taxon>Ploettnerulaceae</taxon>
        <taxon>Oculimacula</taxon>
    </lineage>
</organism>
<feature type="transmembrane region" description="Helical" evidence="2">
    <location>
        <begin position="224"/>
        <end position="244"/>
    </location>
</feature>
<evidence type="ECO:0000256" key="2">
    <source>
        <dbReference type="SAM" id="Phobius"/>
    </source>
</evidence>
<feature type="transmembrane region" description="Helical" evidence="2">
    <location>
        <begin position="567"/>
        <end position="584"/>
    </location>
</feature>
<sequence>MSSQSEKGLLSASFLGAGLPRRSKKSSAHSSVESFDDSHKHDVPGEGATRVGGQPALKLFESTLKHERKRSTPMPSSKQPEFINISGPRSLAMPNSFNAAMDTQPEAHKNRIEDGYMRETPEFKRYEDATNIELFYDLFFVANLTTFTDVHEINAVPALKAYAGFFCILWFLWVQVSLFDVRFVQDSILERIGKVCQFGVMVGLAIVGPTFNPEAQVQTAFQSLAIILMISRILLAFQYAAVLYDVWHYQNTRVPLSLVVGANSIAAFVYFTTFLGFKKDTPHNLTFIVWYFTAVIETAVNISISSRWEVLTFKGTHLIKRMSLLTLIILGEGIIAIAKSIATITEKEEAWNGALLFTIVTAVIIVYFTYMIYFDWMNREHFGSLREGLWAFLHFPFHLALVLLVEGAAQFIVWRKVVEVVRYVDGLFVAAEEGFVGRDSQQFAGLLSNVTDEIFTKFKPVFTHTLRRTTETLSLIGSSAFNSTEQLKEMVTLFATIQDSIFDNFGIEPPEVENSDPDPNEEWTKNEAAFKLIFVYFFVAAGITLILMDALNFLSRPRPNRGDYIRMLINLIVGITLAAIASMVNTDQGFAFAQSALILPTVALAFVLVMMSTYHKVLK</sequence>
<feature type="transmembrane region" description="Helical" evidence="2">
    <location>
        <begin position="388"/>
        <end position="413"/>
    </location>
</feature>
<feature type="region of interest" description="Disordered" evidence="1">
    <location>
        <begin position="1"/>
        <end position="55"/>
    </location>
</feature>
<feature type="transmembrane region" description="Helical" evidence="2">
    <location>
        <begin position="324"/>
        <end position="342"/>
    </location>
</feature>
<dbReference type="Proteomes" id="UP001595075">
    <property type="component" value="Unassembled WGS sequence"/>
</dbReference>
<dbReference type="PANTHER" id="PTHR42101">
    <property type="entry name" value="CHROMOSOME 16, WHOLE GENOME SHOTGUN SEQUENCE"/>
    <property type="match status" value="1"/>
</dbReference>
<keyword evidence="2" id="KW-1133">Transmembrane helix</keyword>
<dbReference type="Pfam" id="PF06772">
    <property type="entry name" value="LtrA"/>
    <property type="match status" value="1"/>
</dbReference>
<dbReference type="PANTHER" id="PTHR42101:SF1">
    <property type="entry name" value="LOW TEMPERATURE REQUIREMENT A"/>
    <property type="match status" value="1"/>
</dbReference>
<feature type="transmembrane region" description="Helical" evidence="2">
    <location>
        <begin position="287"/>
        <end position="304"/>
    </location>
</feature>
<evidence type="ECO:0000313" key="4">
    <source>
        <dbReference type="Proteomes" id="UP001595075"/>
    </source>
</evidence>
<feature type="compositionally biased region" description="Low complexity" evidence="1">
    <location>
        <begin position="8"/>
        <end position="19"/>
    </location>
</feature>
<comment type="caution">
    <text evidence="3">The sequence shown here is derived from an EMBL/GenBank/DDBJ whole genome shotgun (WGS) entry which is preliminary data.</text>
</comment>
<accession>A0ABR4BVC1</accession>
<gene>
    <name evidence="3" type="ORF">VTL71DRAFT_6940</name>
</gene>
<keyword evidence="2" id="KW-0472">Membrane</keyword>
<keyword evidence="4" id="KW-1185">Reference proteome</keyword>
<reference evidence="3 4" key="1">
    <citation type="journal article" date="2024" name="Commun. Biol.">
        <title>Comparative genomic analysis of thermophilic fungi reveals convergent evolutionary adaptations and gene losses.</title>
        <authorList>
            <person name="Steindorff A.S."/>
            <person name="Aguilar-Pontes M.V."/>
            <person name="Robinson A.J."/>
            <person name="Andreopoulos B."/>
            <person name="LaButti K."/>
            <person name="Kuo A."/>
            <person name="Mondo S."/>
            <person name="Riley R."/>
            <person name="Otillar R."/>
            <person name="Haridas S."/>
            <person name="Lipzen A."/>
            <person name="Grimwood J."/>
            <person name="Schmutz J."/>
            <person name="Clum A."/>
            <person name="Reid I.D."/>
            <person name="Moisan M.C."/>
            <person name="Butler G."/>
            <person name="Nguyen T.T.M."/>
            <person name="Dewar K."/>
            <person name="Conant G."/>
            <person name="Drula E."/>
            <person name="Henrissat B."/>
            <person name="Hansel C."/>
            <person name="Singer S."/>
            <person name="Hutchinson M.I."/>
            <person name="de Vries R.P."/>
            <person name="Natvig D.O."/>
            <person name="Powell A.J."/>
            <person name="Tsang A."/>
            <person name="Grigoriev I.V."/>
        </authorList>
    </citation>
    <scope>NUCLEOTIDE SEQUENCE [LARGE SCALE GENOMIC DNA]</scope>
    <source>
        <strain evidence="3 4">CBS 494.80</strain>
    </source>
</reference>
<feature type="transmembrane region" description="Helical" evidence="2">
    <location>
        <begin position="256"/>
        <end position="275"/>
    </location>
</feature>
<feature type="transmembrane region" description="Helical" evidence="2">
    <location>
        <begin position="533"/>
        <end position="555"/>
    </location>
</feature>
<evidence type="ECO:0008006" key="5">
    <source>
        <dbReference type="Google" id="ProtNLM"/>
    </source>
</evidence>
<dbReference type="InterPro" id="IPR010640">
    <property type="entry name" value="Low_temperature_requirement_A"/>
</dbReference>
<name>A0ABR4BVC1_9HELO</name>
<feature type="transmembrane region" description="Helical" evidence="2">
    <location>
        <begin position="590"/>
        <end position="611"/>
    </location>
</feature>
<feature type="transmembrane region" description="Helical" evidence="2">
    <location>
        <begin position="354"/>
        <end position="376"/>
    </location>
</feature>
<keyword evidence="2" id="KW-0812">Transmembrane</keyword>
<feature type="transmembrane region" description="Helical" evidence="2">
    <location>
        <begin position="195"/>
        <end position="212"/>
    </location>
</feature>